<accession>A0AAD8FR00</accession>
<sequence length="87" mass="9477">MEHEGRCPKTEKKMKGVAAAPEVKAASCCTVGSEDWDPVEVDLLLEELRDIPVPPEKKGKSSKVSGRDKDPGKVENTQLKVNTSTKN</sequence>
<comment type="caution">
    <text evidence="2">The sequence shown here is derived from an EMBL/GenBank/DDBJ whole genome shotgun (WGS) entry which is preliminary data.</text>
</comment>
<evidence type="ECO:0000313" key="3">
    <source>
        <dbReference type="Proteomes" id="UP001230051"/>
    </source>
</evidence>
<feature type="compositionally biased region" description="Polar residues" evidence="1">
    <location>
        <begin position="75"/>
        <end position="87"/>
    </location>
</feature>
<protein>
    <submittedName>
        <fullName evidence="2">Uncharacterized protein</fullName>
    </submittedName>
</protein>
<feature type="region of interest" description="Disordered" evidence="1">
    <location>
        <begin position="50"/>
        <end position="87"/>
    </location>
</feature>
<evidence type="ECO:0000256" key="1">
    <source>
        <dbReference type="SAM" id="MobiDB-lite"/>
    </source>
</evidence>
<keyword evidence="3" id="KW-1185">Reference proteome</keyword>
<dbReference type="AlphaFoldDB" id="A0AAD8FR00"/>
<gene>
    <name evidence="2" type="ORF">AOXY_G35834</name>
</gene>
<evidence type="ECO:0000313" key="2">
    <source>
        <dbReference type="EMBL" id="KAK1146434.1"/>
    </source>
</evidence>
<proteinExistence type="predicted"/>
<feature type="region of interest" description="Disordered" evidence="1">
    <location>
        <begin position="1"/>
        <end position="20"/>
    </location>
</feature>
<dbReference type="EMBL" id="JAGXEW010000127">
    <property type="protein sequence ID" value="KAK1146434.1"/>
    <property type="molecule type" value="Genomic_DNA"/>
</dbReference>
<name>A0AAD8FR00_ACIOX</name>
<reference evidence="2" key="1">
    <citation type="submission" date="2022-02" db="EMBL/GenBank/DDBJ databases">
        <title>Atlantic sturgeon de novo genome assembly.</title>
        <authorList>
            <person name="Stock M."/>
            <person name="Klopp C."/>
            <person name="Guiguen Y."/>
            <person name="Cabau C."/>
            <person name="Parinello H."/>
            <person name="Santidrian Yebra-Pimentel E."/>
            <person name="Kuhl H."/>
            <person name="Dirks R.P."/>
            <person name="Guessner J."/>
            <person name="Wuertz S."/>
            <person name="Du K."/>
            <person name="Schartl M."/>
        </authorList>
    </citation>
    <scope>NUCLEOTIDE SEQUENCE</scope>
    <source>
        <strain evidence="2">STURGEONOMICS-FGT-2020</strain>
        <tissue evidence="2">Whole blood</tissue>
    </source>
</reference>
<organism evidence="2 3">
    <name type="scientific">Acipenser oxyrinchus oxyrinchus</name>
    <dbReference type="NCBI Taxonomy" id="40147"/>
    <lineage>
        <taxon>Eukaryota</taxon>
        <taxon>Metazoa</taxon>
        <taxon>Chordata</taxon>
        <taxon>Craniata</taxon>
        <taxon>Vertebrata</taxon>
        <taxon>Euteleostomi</taxon>
        <taxon>Actinopterygii</taxon>
        <taxon>Chondrostei</taxon>
        <taxon>Acipenseriformes</taxon>
        <taxon>Acipenseridae</taxon>
        <taxon>Acipenser</taxon>
    </lineage>
</organism>
<feature type="compositionally biased region" description="Basic and acidic residues" evidence="1">
    <location>
        <begin position="1"/>
        <end position="14"/>
    </location>
</feature>
<feature type="compositionally biased region" description="Basic and acidic residues" evidence="1">
    <location>
        <begin position="50"/>
        <end position="73"/>
    </location>
</feature>
<dbReference type="Proteomes" id="UP001230051">
    <property type="component" value="Unassembled WGS sequence"/>
</dbReference>